<keyword evidence="1" id="KW-0812">Transmembrane</keyword>
<evidence type="ECO:0000256" key="1">
    <source>
        <dbReference type="SAM" id="Phobius"/>
    </source>
</evidence>
<feature type="transmembrane region" description="Helical" evidence="1">
    <location>
        <begin position="73"/>
        <end position="98"/>
    </location>
</feature>
<accession>A0A1M5R4D2</accession>
<dbReference type="Proteomes" id="UP000189796">
    <property type="component" value="Chromosome I"/>
</dbReference>
<reference evidence="2 3" key="1">
    <citation type="submission" date="2016-11" db="EMBL/GenBank/DDBJ databases">
        <authorList>
            <person name="Jaros S."/>
            <person name="Januszkiewicz K."/>
            <person name="Wedrychowicz H."/>
        </authorList>
    </citation>
    <scope>NUCLEOTIDE SEQUENCE [LARGE SCALE GENOMIC DNA]</scope>
    <source>
        <strain evidence="2 3">GAS138</strain>
    </source>
</reference>
<dbReference type="AlphaFoldDB" id="A0A1M5R4D2"/>
<name>A0A1M5R4D2_9BRAD</name>
<sequence>MDSYGIFEHIQFYLVGSAICTALVSIIYIPTMRQASNSQKGLASALIFTVCALIAYAFWGYSPSYNSSVFGVVAPALFAIFTAGWIGCTAIDLIRTLLTSRRKPK</sequence>
<organism evidence="2 3">
    <name type="scientific">Bradyrhizobium erythrophlei</name>
    <dbReference type="NCBI Taxonomy" id="1437360"/>
    <lineage>
        <taxon>Bacteria</taxon>
        <taxon>Pseudomonadati</taxon>
        <taxon>Pseudomonadota</taxon>
        <taxon>Alphaproteobacteria</taxon>
        <taxon>Hyphomicrobiales</taxon>
        <taxon>Nitrobacteraceae</taxon>
        <taxon>Bradyrhizobium</taxon>
    </lineage>
</organism>
<evidence type="ECO:0000313" key="2">
    <source>
        <dbReference type="EMBL" id="SHH20890.1"/>
    </source>
</evidence>
<keyword evidence="1" id="KW-0472">Membrane</keyword>
<feature type="transmembrane region" description="Helical" evidence="1">
    <location>
        <begin position="12"/>
        <end position="29"/>
    </location>
</feature>
<evidence type="ECO:0000313" key="3">
    <source>
        <dbReference type="Proteomes" id="UP000189796"/>
    </source>
</evidence>
<feature type="transmembrane region" description="Helical" evidence="1">
    <location>
        <begin position="41"/>
        <end position="61"/>
    </location>
</feature>
<proteinExistence type="predicted"/>
<protein>
    <submittedName>
        <fullName evidence="2">Uncharacterized protein</fullName>
    </submittedName>
</protein>
<keyword evidence="1" id="KW-1133">Transmembrane helix</keyword>
<dbReference type="EMBL" id="LT670817">
    <property type="protein sequence ID" value="SHH20890.1"/>
    <property type="molecule type" value="Genomic_DNA"/>
</dbReference>
<gene>
    <name evidence="2" type="ORF">SAMN05443248_4069</name>
</gene>